<feature type="transmembrane region" description="Helical" evidence="9">
    <location>
        <begin position="186"/>
        <end position="207"/>
    </location>
</feature>
<gene>
    <name evidence="10" type="primary">SDH3</name>
    <name evidence="10" type="ORF">EIP91_004745</name>
</gene>
<keyword evidence="4" id="KW-0479">Metal-binding</keyword>
<dbReference type="GO" id="GO:0016020">
    <property type="term" value="C:membrane"/>
    <property type="evidence" value="ECO:0007669"/>
    <property type="project" value="UniProtKB-SubCell"/>
</dbReference>
<evidence type="ECO:0000256" key="6">
    <source>
        <dbReference type="ARBA" id="ARBA00023004"/>
    </source>
</evidence>
<feature type="transmembrane region" description="Helical" evidence="9">
    <location>
        <begin position="112"/>
        <end position="131"/>
    </location>
</feature>
<dbReference type="Pfam" id="PF01127">
    <property type="entry name" value="Sdh_cyt"/>
    <property type="match status" value="1"/>
</dbReference>
<dbReference type="Proteomes" id="UP000292702">
    <property type="component" value="Unassembled WGS sequence"/>
</dbReference>
<dbReference type="GO" id="GO:0005739">
    <property type="term" value="C:mitochondrion"/>
    <property type="evidence" value="ECO:0007669"/>
    <property type="project" value="GOC"/>
</dbReference>
<evidence type="ECO:0000256" key="2">
    <source>
        <dbReference type="ARBA" id="ARBA00022617"/>
    </source>
</evidence>
<dbReference type="GO" id="GO:0009055">
    <property type="term" value="F:electron transfer activity"/>
    <property type="evidence" value="ECO:0007669"/>
    <property type="project" value="InterPro"/>
</dbReference>
<keyword evidence="7 9" id="KW-0472">Membrane</keyword>
<dbReference type="Gene3D" id="1.20.1300.10">
    <property type="entry name" value="Fumarate reductase/succinate dehydrogenase, transmembrane subunit"/>
    <property type="match status" value="1"/>
</dbReference>
<keyword evidence="5 9" id="KW-1133">Transmembrane helix</keyword>
<dbReference type="InterPro" id="IPR014314">
    <property type="entry name" value="Succ_DH_cytb556"/>
</dbReference>
<organism evidence="10 11">
    <name type="scientific">Steccherinum ochraceum</name>
    <dbReference type="NCBI Taxonomy" id="92696"/>
    <lineage>
        <taxon>Eukaryota</taxon>
        <taxon>Fungi</taxon>
        <taxon>Dikarya</taxon>
        <taxon>Basidiomycota</taxon>
        <taxon>Agaricomycotina</taxon>
        <taxon>Agaricomycetes</taxon>
        <taxon>Polyporales</taxon>
        <taxon>Steccherinaceae</taxon>
        <taxon>Steccherinum</taxon>
    </lineage>
</organism>
<dbReference type="GO" id="GO:0006099">
    <property type="term" value="P:tricarboxylic acid cycle"/>
    <property type="evidence" value="ECO:0007669"/>
    <property type="project" value="InterPro"/>
</dbReference>
<dbReference type="PANTHER" id="PTHR10978:SF5">
    <property type="entry name" value="SUCCINATE DEHYDROGENASE CYTOCHROME B560 SUBUNIT, MITOCHONDRIAL"/>
    <property type="match status" value="1"/>
</dbReference>
<keyword evidence="11" id="KW-1185">Reference proteome</keyword>
<evidence type="ECO:0000256" key="4">
    <source>
        <dbReference type="ARBA" id="ARBA00022723"/>
    </source>
</evidence>
<dbReference type="PANTHER" id="PTHR10978">
    <property type="entry name" value="SUCCINATE DEHYDROGENASE CYTOCHROME B560 SUBUNIT"/>
    <property type="match status" value="1"/>
</dbReference>
<dbReference type="AlphaFoldDB" id="A0A4R0RED7"/>
<dbReference type="OrthoDB" id="588261at2759"/>
<proteinExistence type="predicted"/>
<name>A0A4R0RED7_9APHY</name>
<evidence type="ECO:0000313" key="10">
    <source>
        <dbReference type="EMBL" id="TCD63935.1"/>
    </source>
</evidence>
<keyword evidence="3 9" id="KW-0812">Transmembrane</keyword>
<comment type="subcellular location">
    <subcellularLocation>
        <location evidence="1">Membrane</location>
    </subcellularLocation>
</comment>
<protein>
    <submittedName>
        <fullName evidence="10">Cytochrome b subunit of succinate dehydrogenase, Sdh3p</fullName>
    </submittedName>
</protein>
<evidence type="ECO:0000256" key="8">
    <source>
        <dbReference type="SAM" id="MobiDB-lite"/>
    </source>
</evidence>
<evidence type="ECO:0000313" key="11">
    <source>
        <dbReference type="Proteomes" id="UP000292702"/>
    </source>
</evidence>
<dbReference type="SUPFAM" id="SSF81343">
    <property type="entry name" value="Fumarate reductase respiratory complex transmembrane subunits"/>
    <property type="match status" value="1"/>
</dbReference>
<evidence type="ECO:0000256" key="9">
    <source>
        <dbReference type="SAM" id="Phobius"/>
    </source>
</evidence>
<evidence type="ECO:0000256" key="1">
    <source>
        <dbReference type="ARBA" id="ARBA00004370"/>
    </source>
</evidence>
<dbReference type="NCBIfam" id="TIGR02970">
    <property type="entry name" value="succ_dehyd_cytB"/>
    <property type="match status" value="1"/>
</dbReference>
<comment type="caution">
    <text evidence="10">The sequence shown here is derived from an EMBL/GenBank/DDBJ whole genome shotgun (WGS) entry which is preliminary data.</text>
</comment>
<keyword evidence="6" id="KW-0408">Iron</keyword>
<evidence type="ECO:0000256" key="5">
    <source>
        <dbReference type="ARBA" id="ARBA00022989"/>
    </source>
</evidence>
<dbReference type="InterPro" id="IPR034804">
    <property type="entry name" value="SQR/QFR_C/D"/>
</dbReference>
<dbReference type="InterPro" id="IPR000701">
    <property type="entry name" value="SuccDH_FuR_B_TM-su"/>
</dbReference>
<evidence type="ECO:0000256" key="3">
    <source>
        <dbReference type="ARBA" id="ARBA00022692"/>
    </source>
</evidence>
<reference evidence="10 11" key="1">
    <citation type="submission" date="2018-11" db="EMBL/GenBank/DDBJ databases">
        <title>Genome assembly of Steccherinum ochraceum LE-BIN_3174, the white-rot fungus of the Steccherinaceae family (The Residual Polyporoid clade, Polyporales, Basidiomycota).</title>
        <authorList>
            <person name="Fedorova T.V."/>
            <person name="Glazunova O.A."/>
            <person name="Landesman E.O."/>
            <person name="Moiseenko K.V."/>
            <person name="Psurtseva N.V."/>
            <person name="Savinova O.S."/>
            <person name="Shakhova N.V."/>
            <person name="Tyazhelova T.V."/>
            <person name="Vasina D.V."/>
        </authorList>
    </citation>
    <scope>NUCLEOTIDE SEQUENCE [LARGE SCALE GENOMIC DNA]</scope>
    <source>
        <strain evidence="10 11">LE-BIN_3174</strain>
    </source>
</reference>
<dbReference type="CDD" id="cd03499">
    <property type="entry name" value="SQR_TypeC_SdhC"/>
    <property type="match status" value="1"/>
</dbReference>
<sequence>MSVTVTVTEAVTPLHPTADEIRTSPNASSPPSTPPCPSERALGLGPALRQAAFAPRFAARSALVKRSIQTQSLPPSAAVEILNKQRLHRPSSPHYTIYQPQLTWVPSIAHRFTGTGLSILLYGYAIAYLVAPETFSSAQVVELVSTLPDAVKIAGKTILAAPFAFHSFNGIRHLTWDMLKFVNLKGAYTTVYAVFGATTVATIALVMW</sequence>
<dbReference type="GO" id="GO:0046872">
    <property type="term" value="F:metal ion binding"/>
    <property type="evidence" value="ECO:0007669"/>
    <property type="project" value="UniProtKB-KW"/>
</dbReference>
<accession>A0A4R0RED7</accession>
<evidence type="ECO:0000256" key="7">
    <source>
        <dbReference type="ARBA" id="ARBA00023136"/>
    </source>
</evidence>
<dbReference type="STRING" id="92696.A0A4R0RED7"/>
<feature type="region of interest" description="Disordered" evidence="8">
    <location>
        <begin position="1"/>
        <end position="41"/>
    </location>
</feature>
<dbReference type="GO" id="GO:0006121">
    <property type="term" value="P:mitochondrial electron transport, succinate to ubiquinone"/>
    <property type="evidence" value="ECO:0007669"/>
    <property type="project" value="TreeGrafter"/>
</dbReference>
<dbReference type="EMBL" id="RWJN01000265">
    <property type="protein sequence ID" value="TCD63935.1"/>
    <property type="molecule type" value="Genomic_DNA"/>
</dbReference>
<keyword evidence="2" id="KW-0349">Heme</keyword>